<protein>
    <submittedName>
        <fullName evidence="2">Uncharacterized protein</fullName>
    </submittedName>
</protein>
<feature type="region of interest" description="Disordered" evidence="1">
    <location>
        <begin position="131"/>
        <end position="150"/>
    </location>
</feature>
<dbReference type="KEGG" id="bcel:BcellWH2_00297"/>
<dbReference type="EMBL" id="CP012801">
    <property type="protein sequence ID" value="ALJ57573.1"/>
    <property type="molecule type" value="Genomic_DNA"/>
</dbReference>
<evidence type="ECO:0000256" key="1">
    <source>
        <dbReference type="SAM" id="MobiDB-lite"/>
    </source>
</evidence>
<evidence type="ECO:0000313" key="2">
    <source>
        <dbReference type="EMBL" id="ALJ57573.1"/>
    </source>
</evidence>
<dbReference type="AlphaFoldDB" id="A0A0P0FR35"/>
<gene>
    <name evidence="2" type="ORF">BcellWH2_00297</name>
</gene>
<sequence>MKAKVLKYKFDGNTIVAPYMELEPYAENVFISLARKNEYGNESEDSFHVICKIGDIHFSCGQYSRRILNKEGHREEAAAYCKNWIENILKGAEDGKIIPLLSVHVFNALGLDSTPLVQARETYAKRQEEKRLERKRKEEQERKEKESRWHQQLDENKRKFLNGEKITAEMFLEITGRDGFDIHIRTKGTFNRHVAAIDRNGTVSFRKYKGRRTPDFTGCHKAVTDYLAFLAEDEISQ</sequence>
<accession>A0A0P0FR35</accession>
<dbReference type="PATRIC" id="fig|246787.4.peg.311"/>
<evidence type="ECO:0000313" key="3">
    <source>
        <dbReference type="Proteomes" id="UP000061809"/>
    </source>
</evidence>
<dbReference type="RefSeq" id="WP_029426917.1">
    <property type="nucleotide sequence ID" value="NZ_CP012801.1"/>
</dbReference>
<organism evidence="2 3">
    <name type="scientific">Bacteroides cellulosilyticus</name>
    <dbReference type="NCBI Taxonomy" id="246787"/>
    <lineage>
        <taxon>Bacteria</taxon>
        <taxon>Pseudomonadati</taxon>
        <taxon>Bacteroidota</taxon>
        <taxon>Bacteroidia</taxon>
        <taxon>Bacteroidales</taxon>
        <taxon>Bacteroidaceae</taxon>
        <taxon>Bacteroides</taxon>
    </lineage>
</organism>
<dbReference type="Proteomes" id="UP000061809">
    <property type="component" value="Chromosome"/>
</dbReference>
<name>A0A0P0FR35_9BACE</name>
<reference evidence="2 3" key="1">
    <citation type="journal article" date="2015" name="Science">
        <title>Genetic determinants of in vivo fitness and diet responsiveness in multiple human gut Bacteroides.</title>
        <authorList>
            <person name="Wu M."/>
            <person name="McNulty N.P."/>
            <person name="Rodionov D.A."/>
            <person name="Khoroshkin M.S."/>
            <person name="Griffin N.W."/>
            <person name="Cheng J."/>
            <person name="Latreille P."/>
            <person name="Kerstetter R.A."/>
            <person name="Terrapon N."/>
            <person name="Henrissat B."/>
            <person name="Osterman A.L."/>
            <person name="Gordon J.I."/>
        </authorList>
    </citation>
    <scope>NUCLEOTIDE SEQUENCE [LARGE SCALE GENOMIC DNA]</scope>
    <source>
        <strain evidence="2 3">WH2</strain>
    </source>
</reference>
<proteinExistence type="predicted"/>